<evidence type="ECO:0000256" key="1">
    <source>
        <dbReference type="SAM" id="MobiDB-lite"/>
    </source>
</evidence>
<sequence>MSLPAGRSGQWGCGGSGFFQRHATARESVSIALPPDEEQPEQSSRQTRCVMDAGTTHCVM</sequence>
<reference evidence="2 3" key="1">
    <citation type="submission" date="2015-05" db="EMBL/GenBank/DDBJ databases">
        <title>Genome assembly of Archangium gephyra DSM 2261.</title>
        <authorList>
            <person name="Sharma G."/>
            <person name="Subramanian S."/>
        </authorList>
    </citation>
    <scope>NUCLEOTIDE SEQUENCE [LARGE SCALE GENOMIC DNA]</scope>
    <source>
        <strain evidence="2 3">DSM 2261</strain>
    </source>
</reference>
<dbReference type="AlphaFoldDB" id="A0AAC8Q0A0"/>
<evidence type="ECO:0000313" key="2">
    <source>
        <dbReference type="EMBL" id="AKI98627.1"/>
    </source>
</evidence>
<dbReference type="EMBL" id="CP011509">
    <property type="protein sequence ID" value="AKI98627.1"/>
    <property type="molecule type" value="Genomic_DNA"/>
</dbReference>
<gene>
    <name evidence="2" type="ORF">AA314_00254</name>
</gene>
<accession>A0AAC8Q0A0</accession>
<organism evidence="2 3">
    <name type="scientific">Archangium gephyra</name>
    <dbReference type="NCBI Taxonomy" id="48"/>
    <lineage>
        <taxon>Bacteria</taxon>
        <taxon>Pseudomonadati</taxon>
        <taxon>Myxococcota</taxon>
        <taxon>Myxococcia</taxon>
        <taxon>Myxococcales</taxon>
        <taxon>Cystobacterineae</taxon>
        <taxon>Archangiaceae</taxon>
        <taxon>Archangium</taxon>
    </lineage>
</organism>
<evidence type="ECO:0000313" key="3">
    <source>
        <dbReference type="Proteomes" id="UP000035579"/>
    </source>
</evidence>
<dbReference type="Proteomes" id="UP000035579">
    <property type="component" value="Chromosome"/>
</dbReference>
<protein>
    <submittedName>
        <fullName evidence="2">Uncharacterized protein</fullName>
    </submittedName>
</protein>
<name>A0AAC8Q0A0_9BACT</name>
<proteinExistence type="predicted"/>
<dbReference type="KEGG" id="age:AA314_00254"/>
<feature type="region of interest" description="Disordered" evidence="1">
    <location>
        <begin position="25"/>
        <end position="60"/>
    </location>
</feature>